<sequence>MAGMAKYYFLVPNFLLGKINLGDIIINPYNPYSVLTTADAGCSFPSAEEVVVTDCKLSFHSKPALKFQRRLFSSASSVSVGVGTTISDDVASEYRINTLKTIFCNSLPAEYIEERIRDQRVESTMKGGVFRRNHSVYMVTGMKVAIDLEVATSISGSDGGQVKRAAISEVFCVPGEAIIAYRLKKIELVGGKANDINIKDFTSKAAFM</sequence>
<dbReference type="EMBL" id="KV749715">
    <property type="protein sequence ID" value="OCL08117.1"/>
    <property type="molecule type" value="Genomic_DNA"/>
</dbReference>
<proteinExistence type="predicted"/>
<dbReference type="AlphaFoldDB" id="A0A8E2JST9"/>
<evidence type="ECO:0000313" key="1">
    <source>
        <dbReference type="EMBL" id="OCL08117.1"/>
    </source>
</evidence>
<gene>
    <name evidence="1" type="ORF">AOQ84DRAFT_389068</name>
</gene>
<accession>A0A8E2JST9</accession>
<evidence type="ECO:0000313" key="2">
    <source>
        <dbReference type="Proteomes" id="UP000250140"/>
    </source>
</evidence>
<reference evidence="1 2" key="1">
    <citation type="journal article" date="2016" name="Nat. Commun.">
        <title>Ectomycorrhizal ecology is imprinted in the genome of the dominant symbiotic fungus Cenococcum geophilum.</title>
        <authorList>
            <consortium name="DOE Joint Genome Institute"/>
            <person name="Peter M."/>
            <person name="Kohler A."/>
            <person name="Ohm R.A."/>
            <person name="Kuo A."/>
            <person name="Krutzmann J."/>
            <person name="Morin E."/>
            <person name="Arend M."/>
            <person name="Barry K.W."/>
            <person name="Binder M."/>
            <person name="Choi C."/>
            <person name="Clum A."/>
            <person name="Copeland A."/>
            <person name="Grisel N."/>
            <person name="Haridas S."/>
            <person name="Kipfer T."/>
            <person name="LaButti K."/>
            <person name="Lindquist E."/>
            <person name="Lipzen A."/>
            <person name="Maire R."/>
            <person name="Meier B."/>
            <person name="Mihaltcheva S."/>
            <person name="Molinier V."/>
            <person name="Murat C."/>
            <person name="Poggeler S."/>
            <person name="Quandt C.A."/>
            <person name="Sperisen C."/>
            <person name="Tritt A."/>
            <person name="Tisserant E."/>
            <person name="Crous P.W."/>
            <person name="Henrissat B."/>
            <person name="Nehls U."/>
            <person name="Egli S."/>
            <person name="Spatafora J.W."/>
            <person name="Grigoriev I.V."/>
            <person name="Martin F.M."/>
        </authorList>
    </citation>
    <scope>NUCLEOTIDE SEQUENCE [LARGE SCALE GENOMIC DNA]</scope>
    <source>
        <strain evidence="1 2">CBS 207.34</strain>
    </source>
</reference>
<dbReference type="OrthoDB" id="4500473at2759"/>
<protein>
    <submittedName>
        <fullName evidence="1">Uncharacterized protein</fullName>
    </submittedName>
</protein>
<dbReference type="Proteomes" id="UP000250140">
    <property type="component" value="Unassembled WGS sequence"/>
</dbReference>
<keyword evidence="2" id="KW-1185">Reference proteome</keyword>
<name>A0A8E2JST9_9PEZI</name>
<organism evidence="1 2">
    <name type="scientific">Glonium stellatum</name>
    <dbReference type="NCBI Taxonomy" id="574774"/>
    <lineage>
        <taxon>Eukaryota</taxon>
        <taxon>Fungi</taxon>
        <taxon>Dikarya</taxon>
        <taxon>Ascomycota</taxon>
        <taxon>Pezizomycotina</taxon>
        <taxon>Dothideomycetes</taxon>
        <taxon>Pleosporomycetidae</taxon>
        <taxon>Gloniales</taxon>
        <taxon>Gloniaceae</taxon>
        <taxon>Glonium</taxon>
    </lineage>
</organism>